<dbReference type="AlphaFoldDB" id="A0A0C9V8J8"/>
<evidence type="ECO:0000313" key="1">
    <source>
        <dbReference type="EMBL" id="KIJ37837.1"/>
    </source>
</evidence>
<accession>A0A0C9V8J8</accession>
<reference evidence="1 2" key="1">
    <citation type="submission" date="2014-06" db="EMBL/GenBank/DDBJ databases">
        <title>Evolutionary Origins and Diversification of the Mycorrhizal Mutualists.</title>
        <authorList>
            <consortium name="DOE Joint Genome Institute"/>
            <consortium name="Mycorrhizal Genomics Consortium"/>
            <person name="Kohler A."/>
            <person name="Kuo A."/>
            <person name="Nagy L.G."/>
            <person name="Floudas D."/>
            <person name="Copeland A."/>
            <person name="Barry K.W."/>
            <person name="Cichocki N."/>
            <person name="Veneault-Fourrey C."/>
            <person name="LaButti K."/>
            <person name="Lindquist E.A."/>
            <person name="Lipzen A."/>
            <person name="Lundell T."/>
            <person name="Morin E."/>
            <person name="Murat C."/>
            <person name="Riley R."/>
            <person name="Ohm R."/>
            <person name="Sun H."/>
            <person name="Tunlid A."/>
            <person name="Henrissat B."/>
            <person name="Grigoriev I.V."/>
            <person name="Hibbett D.S."/>
            <person name="Martin F."/>
        </authorList>
    </citation>
    <scope>NUCLEOTIDE SEQUENCE [LARGE SCALE GENOMIC DNA]</scope>
    <source>
        <strain evidence="1 2">SS14</strain>
    </source>
</reference>
<feature type="non-terminal residue" evidence="1">
    <location>
        <position position="1"/>
    </location>
</feature>
<name>A0A0C9V8J8_SPHS4</name>
<evidence type="ECO:0008006" key="3">
    <source>
        <dbReference type="Google" id="ProtNLM"/>
    </source>
</evidence>
<protein>
    <recommendedName>
        <fullName evidence="3">RNase H type-1 domain-containing protein</fullName>
    </recommendedName>
</protein>
<proteinExistence type="predicted"/>
<dbReference type="Proteomes" id="UP000054279">
    <property type="component" value="Unassembled WGS sequence"/>
</dbReference>
<dbReference type="EMBL" id="KN837166">
    <property type="protein sequence ID" value="KIJ37837.1"/>
    <property type="molecule type" value="Genomic_DNA"/>
</dbReference>
<organism evidence="1 2">
    <name type="scientific">Sphaerobolus stellatus (strain SS14)</name>
    <dbReference type="NCBI Taxonomy" id="990650"/>
    <lineage>
        <taxon>Eukaryota</taxon>
        <taxon>Fungi</taxon>
        <taxon>Dikarya</taxon>
        <taxon>Basidiomycota</taxon>
        <taxon>Agaricomycotina</taxon>
        <taxon>Agaricomycetes</taxon>
        <taxon>Phallomycetidae</taxon>
        <taxon>Geastrales</taxon>
        <taxon>Sphaerobolaceae</taxon>
        <taxon>Sphaerobolus</taxon>
    </lineage>
</organism>
<evidence type="ECO:0000313" key="2">
    <source>
        <dbReference type="Proteomes" id="UP000054279"/>
    </source>
</evidence>
<sequence>LGFYIPAKALGFAANIPPNPLVPNILFYETLTVTSEVSWAAALHNPPRRLLVYTDSLDSMKMFHSLCAHDGYNKLLPLVVEQLMTKRMSLRVCHVAGINNPIADTLSHGLFNIA</sequence>
<keyword evidence="2" id="KW-1185">Reference proteome</keyword>
<dbReference type="HOGENOM" id="CLU_125038_0_0_1"/>
<dbReference type="OrthoDB" id="3249498at2759"/>
<gene>
    <name evidence="1" type="ORF">M422DRAFT_177514</name>
</gene>